<evidence type="ECO:0000313" key="7">
    <source>
        <dbReference type="EMBL" id="KAK5646810.1"/>
    </source>
</evidence>
<keyword evidence="8" id="KW-1185">Reference proteome</keyword>
<evidence type="ECO:0000256" key="2">
    <source>
        <dbReference type="ARBA" id="ARBA00021099"/>
    </source>
</evidence>
<sequence>MDSMHLSMSWDTFLKDIKEMKAHSDSIDDDWLLNQGRNHEYGAYLSKKLVNCFSTSLSTDTPEKSDSLITFDYHVVYNPSYGCPVLCFNAWEMNGSLLTIEQCWKQFNLANFDYKYHTLTQMEHPVLMKPFITLHPCKTTELVQLFANSKNVVVSWLSTVGPVVGLNISSHYAKLTN</sequence>
<evidence type="ECO:0000256" key="1">
    <source>
        <dbReference type="ARBA" id="ARBA00005696"/>
    </source>
</evidence>
<dbReference type="PANTHER" id="PTHR14957">
    <property type="entry name" value="UBIQUITIN-LIKE-CONJUGATING ENZYME ATG10"/>
    <property type="match status" value="1"/>
</dbReference>
<evidence type="ECO:0000256" key="3">
    <source>
        <dbReference type="ARBA" id="ARBA00022679"/>
    </source>
</evidence>
<proteinExistence type="inferred from homology"/>
<keyword evidence="3" id="KW-0808">Transferase</keyword>
<evidence type="ECO:0000256" key="5">
    <source>
        <dbReference type="ARBA" id="ARBA00023006"/>
    </source>
</evidence>
<accession>A0AAN7VDV5</accession>
<evidence type="ECO:0000256" key="6">
    <source>
        <dbReference type="ARBA" id="ARBA00029833"/>
    </source>
</evidence>
<dbReference type="GO" id="GO:0005829">
    <property type="term" value="C:cytosol"/>
    <property type="evidence" value="ECO:0007669"/>
    <property type="project" value="TreeGrafter"/>
</dbReference>
<protein>
    <recommendedName>
        <fullName evidence="2">Ubiquitin-like-conjugating enzyme ATG10</fullName>
    </recommendedName>
    <alternativeName>
        <fullName evidence="6">Autophagy-related protein 10</fullName>
    </alternativeName>
</protein>
<comment type="similarity">
    <text evidence="1">Belongs to the ATG10 family.</text>
</comment>
<dbReference type="Proteomes" id="UP001329430">
    <property type="component" value="Chromosome 3"/>
</dbReference>
<reference evidence="7 8" key="1">
    <citation type="journal article" date="2024" name="Insects">
        <title>An Improved Chromosome-Level Genome Assembly of the Firefly Pyrocoelia pectoralis.</title>
        <authorList>
            <person name="Fu X."/>
            <person name="Meyer-Rochow V.B."/>
            <person name="Ballantyne L."/>
            <person name="Zhu X."/>
        </authorList>
    </citation>
    <scope>NUCLEOTIDE SEQUENCE [LARGE SCALE GENOMIC DNA]</scope>
    <source>
        <strain evidence="7">XCY_ONT2</strain>
    </source>
</reference>
<name>A0AAN7VDV5_9COLE</name>
<dbReference type="GO" id="GO:0061651">
    <property type="term" value="F:Atg12 conjugating enzyme activity"/>
    <property type="evidence" value="ECO:0007669"/>
    <property type="project" value="TreeGrafter"/>
</dbReference>
<keyword evidence="5" id="KW-0072">Autophagy</keyword>
<comment type="caution">
    <text evidence="7">The sequence shown here is derived from an EMBL/GenBank/DDBJ whole genome shotgun (WGS) entry which is preliminary data.</text>
</comment>
<dbReference type="PANTHER" id="PTHR14957:SF1">
    <property type="entry name" value="UBIQUITIN-LIKE-CONJUGATING ENZYME ATG10"/>
    <property type="match status" value="1"/>
</dbReference>
<evidence type="ECO:0000313" key="8">
    <source>
        <dbReference type="Proteomes" id="UP001329430"/>
    </source>
</evidence>
<dbReference type="GO" id="GO:0000422">
    <property type="term" value="P:autophagy of mitochondrion"/>
    <property type="evidence" value="ECO:0007669"/>
    <property type="project" value="TreeGrafter"/>
</dbReference>
<dbReference type="Pfam" id="PF03987">
    <property type="entry name" value="Autophagy_act_C"/>
    <property type="match status" value="1"/>
</dbReference>
<organism evidence="7 8">
    <name type="scientific">Pyrocoelia pectoralis</name>
    <dbReference type="NCBI Taxonomy" id="417401"/>
    <lineage>
        <taxon>Eukaryota</taxon>
        <taxon>Metazoa</taxon>
        <taxon>Ecdysozoa</taxon>
        <taxon>Arthropoda</taxon>
        <taxon>Hexapoda</taxon>
        <taxon>Insecta</taxon>
        <taxon>Pterygota</taxon>
        <taxon>Neoptera</taxon>
        <taxon>Endopterygota</taxon>
        <taxon>Coleoptera</taxon>
        <taxon>Polyphaga</taxon>
        <taxon>Elateriformia</taxon>
        <taxon>Elateroidea</taxon>
        <taxon>Lampyridae</taxon>
        <taxon>Lampyrinae</taxon>
        <taxon>Pyrocoelia</taxon>
    </lineage>
</organism>
<gene>
    <name evidence="7" type="ORF">RI129_005274</name>
</gene>
<dbReference type="EMBL" id="JAVRBK010000003">
    <property type="protein sequence ID" value="KAK5646810.1"/>
    <property type="molecule type" value="Genomic_DNA"/>
</dbReference>
<dbReference type="AlphaFoldDB" id="A0AAN7VDV5"/>
<dbReference type="GO" id="GO:0032446">
    <property type="term" value="P:protein modification by small protein conjugation"/>
    <property type="evidence" value="ECO:0007669"/>
    <property type="project" value="TreeGrafter"/>
</dbReference>
<dbReference type="InterPro" id="IPR007135">
    <property type="entry name" value="Atg3/Atg10"/>
</dbReference>
<dbReference type="Gene3D" id="3.30.1460.50">
    <property type="match status" value="1"/>
</dbReference>
<keyword evidence="4" id="KW-0833">Ubl conjugation pathway</keyword>
<evidence type="ECO:0000256" key="4">
    <source>
        <dbReference type="ARBA" id="ARBA00022786"/>
    </source>
</evidence>
<dbReference type="GO" id="GO:0000045">
    <property type="term" value="P:autophagosome assembly"/>
    <property type="evidence" value="ECO:0007669"/>
    <property type="project" value="TreeGrafter"/>
</dbReference>